<dbReference type="InterPro" id="IPR057746">
    <property type="entry name" value="CpnT-like_N"/>
</dbReference>
<dbReference type="Proteomes" id="UP000325598">
    <property type="component" value="Unassembled WGS sequence"/>
</dbReference>
<dbReference type="EMBL" id="BLAG01000008">
    <property type="protein sequence ID" value="GES30361.1"/>
    <property type="molecule type" value="Genomic_DNA"/>
</dbReference>
<feature type="domain" description="Outer membrane channel protein CpnT-like N-terminal" evidence="2">
    <location>
        <begin position="17"/>
        <end position="147"/>
    </location>
</feature>
<evidence type="ECO:0000259" key="2">
    <source>
        <dbReference type="Pfam" id="PF25547"/>
    </source>
</evidence>
<dbReference type="OrthoDB" id="9111418at2"/>
<feature type="compositionally biased region" description="Gly residues" evidence="1">
    <location>
        <begin position="364"/>
        <end position="385"/>
    </location>
</feature>
<feature type="compositionally biased region" description="Low complexity" evidence="1">
    <location>
        <begin position="386"/>
        <end position="395"/>
    </location>
</feature>
<proteinExistence type="predicted"/>
<evidence type="ECO:0000256" key="1">
    <source>
        <dbReference type="SAM" id="MobiDB-lite"/>
    </source>
</evidence>
<dbReference type="Pfam" id="PF14431">
    <property type="entry name" value="YwqJ-deaminase"/>
    <property type="match status" value="1"/>
</dbReference>
<feature type="compositionally biased region" description="Basic residues" evidence="1">
    <location>
        <begin position="282"/>
        <end position="291"/>
    </location>
</feature>
<feature type="region of interest" description="Disordered" evidence="1">
    <location>
        <begin position="337"/>
        <end position="412"/>
    </location>
</feature>
<gene>
    <name evidence="3" type="ORF">San01_28480</name>
</gene>
<dbReference type="AlphaFoldDB" id="A0A5J4LEK5"/>
<organism evidence="3 4">
    <name type="scientific">Streptomyces angustmyceticus</name>
    <dbReference type="NCBI Taxonomy" id="285578"/>
    <lineage>
        <taxon>Bacteria</taxon>
        <taxon>Bacillati</taxon>
        <taxon>Actinomycetota</taxon>
        <taxon>Actinomycetes</taxon>
        <taxon>Kitasatosporales</taxon>
        <taxon>Streptomycetaceae</taxon>
        <taxon>Streptomyces</taxon>
    </lineage>
</organism>
<sequence length="595" mass="61040">MGVVLPGWADELLDLIGVSWPNVDEDDYREMAKAMREFADDIDEGADEAHTAIQSLVSSAGGSLAVEALNSHWGKINSNHLKGLADCGRMAGTAMDGVALLIEGAKIGALVQLGILAAEVIAAQAAAPFTLGLSELGAMGATQATRMILKRLFKEVCQQVAEQVVSIALTPVEEALGAMVGDLVVQLGANALGVKDGVDLGQAAKAGKEAFAQGAQEAKGAAKSAADNPMELLSAGGSGGGSGAGAGGSGGFSFDADEHDRAVTSLESAGGTFRNKAGGKIGRAKSHHGRTRGKDAIADAANTVLDKVIEGIEDGVKKTAKHLDDNMTRGIKQMAKNHKDNDQGLADHFKGLGKNDAKGPKAPGTGGAAGGGSGPGGGKGAGGSGSRPPGGSDAPQGQPSNPPWHGQSAWGMKNHHGRALDVSGLNHDQRLRLLEEESRRLADDAHNAPPGQSGVETPGAYRIKNGCAGSFLHNGVITGHTSSTKFGGRVAIDVHPELKRILDDIEQEGNISAGHGKCAEVALISDRLRGLDHDGTRLTSEEALKKELAGGVMHTNNIGDRKRGGELIEGHGDYKPPCDSCKRMLPRLGIIPHGG</sequence>
<dbReference type="GeneID" id="96751724"/>
<accession>A0A5J4LEK5</accession>
<dbReference type="RefSeq" id="WP_086718727.1">
    <property type="nucleotide sequence ID" value="NZ_BLAG01000008.1"/>
</dbReference>
<feature type="compositionally biased region" description="Gly residues" evidence="1">
    <location>
        <begin position="236"/>
        <end position="251"/>
    </location>
</feature>
<feature type="region of interest" description="Disordered" evidence="1">
    <location>
        <begin position="232"/>
        <end position="295"/>
    </location>
</feature>
<evidence type="ECO:0000313" key="3">
    <source>
        <dbReference type="EMBL" id="GES30361.1"/>
    </source>
</evidence>
<protein>
    <recommendedName>
        <fullName evidence="2">Outer membrane channel protein CpnT-like N-terminal domain-containing protein</fullName>
    </recommendedName>
</protein>
<name>A0A5J4LEK5_9ACTN</name>
<keyword evidence="4" id="KW-1185">Reference proteome</keyword>
<reference evidence="3 4" key="1">
    <citation type="submission" date="2019-10" db="EMBL/GenBank/DDBJ databases">
        <title>Whole genome shotgun sequence of Streptomyces angustmyceticus NBRC 3934.</title>
        <authorList>
            <person name="Hosoyama A."/>
            <person name="Ichikawa N."/>
            <person name="Kimura A."/>
            <person name="Kitahashi Y."/>
            <person name="Komaki H."/>
            <person name="Uohara A."/>
        </authorList>
    </citation>
    <scope>NUCLEOTIDE SEQUENCE [LARGE SCALE GENOMIC DNA]</scope>
    <source>
        <strain evidence="3 4">NBRC 3934</strain>
    </source>
</reference>
<comment type="caution">
    <text evidence="3">The sequence shown here is derived from an EMBL/GenBank/DDBJ whole genome shotgun (WGS) entry which is preliminary data.</text>
</comment>
<evidence type="ECO:0000313" key="4">
    <source>
        <dbReference type="Proteomes" id="UP000325598"/>
    </source>
</evidence>
<feature type="compositionally biased region" description="Basic and acidic residues" evidence="1">
    <location>
        <begin position="337"/>
        <end position="359"/>
    </location>
</feature>
<dbReference type="Pfam" id="PF25547">
    <property type="entry name" value="WXG100_2"/>
    <property type="match status" value="1"/>
</dbReference>
<dbReference type="InterPro" id="IPR025968">
    <property type="entry name" value="YwqJ_deaminase"/>
</dbReference>